<dbReference type="Proteomes" id="UP000012159">
    <property type="component" value="Unassembled WGS sequence"/>
</dbReference>
<comment type="caution">
    <text evidence="1">The sequence shown here is derived from an EMBL/GenBank/DDBJ whole genome shotgun (WGS) entry which is preliminary data.</text>
</comment>
<accession>M6WCE8</accession>
<protein>
    <submittedName>
        <fullName evidence="1">Uncharacterized protein</fullName>
    </submittedName>
</protein>
<name>M6WCE8_LEPBO</name>
<sequence length="48" mass="5241">MGKGKAFPSLHTELAIFLIYKCLMCFQARYSATPSPGYLLGSIPGTLF</sequence>
<dbReference type="EMBL" id="AKWF02000008">
    <property type="protein sequence ID" value="EMO65131.1"/>
    <property type="molecule type" value="Genomic_DNA"/>
</dbReference>
<evidence type="ECO:0000313" key="2">
    <source>
        <dbReference type="Proteomes" id="UP000012159"/>
    </source>
</evidence>
<evidence type="ECO:0000313" key="1">
    <source>
        <dbReference type="EMBL" id="EMO65131.1"/>
    </source>
</evidence>
<gene>
    <name evidence="1" type="ORF">LEP1GSC133_4515</name>
</gene>
<proteinExistence type="predicted"/>
<dbReference type="AlphaFoldDB" id="M6WCE8"/>
<reference evidence="1 2" key="1">
    <citation type="submission" date="2013-01" db="EMBL/GenBank/DDBJ databases">
        <authorList>
            <person name="Harkins D.M."/>
            <person name="Durkin A.S."/>
            <person name="Brinkac L.M."/>
            <person name="Haft D.H."/>
            <person name="Selengut J.D."/>
            <person name="Sanka R."/>
            <person name="DePew J."/>
            <person name="Purushe J."/>
            <person name="Picardeau M."/>
            <person name="Werts C."/>
            <person name="Goarant C."/>
            <person name="Vinetz J.M."/>
            <person name="Sutton G.G."/>
            <person name="Nierman W.C."/>
            <person name="Fouts D.E."/>
        </authorList>
    </citation>
    <scope>NUCLEOTIDE SEQUENCE [LARGE SCALE GENOMIC DNA]</scope>
    <source>
        <strain evidence="1 2">200901868</strain>
    </source>
</reference>
<organism evidence="1 2">
    <name type="scientific">Leptospira borgpetersenii serovar Pomona str. 200901868</name>
    <dbReference type="NCBI Taxonomy" id="1192866"/>
    <lineage>
        <taxon>Bacteria</taxon>
        <taxon>Pseudomonadati</taxon>
        <taxon>Spirochaetota</taxon>
        <taxon>Spirochaetia</taxon>
        <taxon>Leptospirales</taxon>
        <taxon>Leptospiraceae</taxon>
        <taxon>Leptospira</taxon>
    </lineage>
</organism>